<dbReference type="InterPro" id="IPR002539">
    <property type="entry name" value="MaoC-like_dom"/>
</dbReference>
<comment type="caution">
    <text evidence="2">The sequence shown here is derived from an EMBL/GenBank/DDBJ whole genome shotgun (WGS) entry which is preliminary data.</text>
</comment>
<dbReference type="PANTHER" id="PTHR43437:SF3">
    <property type="entry name" value="HYDROXYACYL-THIOESTER DEHYDRATASE TYPE 2, MITOCHONDRIAL"/>
    <property type="match status" value="1"/>
</dbReference>
<dbReference type="RefSeq" id="WP_058352968.1">
    <property type="nucleotide sequence ID" value="NZ_CABMMD010000160.1"/>
</dbReference>
<evidence type="ECO:0000313" key="2">
    <source>
        <dbReference type="EMBL" id="KSV58818.1"/>
    </source>
</evidence>
<dbReference type="SUPFAM" id="SSF54637">
    <property type="entry name" value="Thioesterase/thiol ester dehydrase-isomerase"/>
    <property type="match status" value="1"/>
</dbReference>
<dbReference type="InterPro" id="IPR029069">
    <property type="entry name" value="HotDog_dom_sf"/>
</dbReference>
<reference evidence="2 3" key="1">
    <citation type="submission" date="2015-11" db="EMBL/GenBank/DDBJ databases">
        <title>Butyribacter intestini gen. nov., sp. nov., a butyric acid-producing bacterium of the family Lachnospiraceae isolated from the human faeces.</title>
        <authorList>
            <person name="Zou Y."/>
            <person name="Xue W."/>
            <person name="Luo G."/>
            <person name="Lv M."/>
        </authorList>
    </citation>
    <scope>NUCLEOTIDE SEQUENCE [LARGE SCALE GENOMIC DNA]</scope>
    <source>
        <strain evidence="2 3">ACET-33324</strain>
    </source>
</reference>
<proteinExistence type="predicted"/>
<organism evidence="2 3">
    <name type="scientific">Acetivibrio ethanolgignens</name>
    <dbReference type="NCBI Taxonomy" id="290052"/>
    <lineage>
        <taxon>Bacteria</taxon>
        <taxon>Bacillati</taxon>
        <taxon>Bacillota</taxon>
        <taxon>Clostridia</taxon>
        <taxon>Eubacteriales</taxon>
        <taxon>Oscillospiraceae</taxon>
        <taxon>Acetivibrio</taxon>
    </lineage>
</organism>
<dbReference type="GO" id="GO:0019171">
    <property type="term" value="F:(3R)-hydroxyacyl-[acyl-carrier-protein] dehydratase activity"/>
    <property type="evidence" value="ECO:0007669"/>
    <property type="project" value="TreeGrafter"/>
</dbReference>
<dbReference type="EMBL" id="LNAM01000160">
    <property type="protein sequence ID" value="KSV58818.1"/>
    <property type="molecule type" value="Genomic_DNA"/>
</dbReference>
<dbReference type="Pfam" id="PF01575">
    <property type="entry name" value="MaoC_dehydratas"/>
    <property type="match status" value="1"/>
</dbReference>
<keyword evidence="3" id="KW-1185">Reference proteome</keyword>
<protein>
    <submittedName>
        <fullName evidence="2">Dehydratase</fullName>
    </submittedName>
</protein>
<sequence length="140" mass="15854">MNDYRYEEIEIGTEEKFEVIITKEMMEKFKDITGDVNPLHCDKEFAALQGYPSEVVYGMLTASFYSTLGGVYLPGKYCLIHSIEVKFSSPVYIGDRLLIEGKVTEKNDIFQFLTIKVTIRNQHGKKVSRGIMKAGVQNAG</sequence>
<feature type="domain" description="MaoC-like" evidence="1">
    <location>
        <begin position="14"/>
        <end position="122"/>
    </location>
</feature>
<dbReference type="GO" id="GO:0006633">
    <property type="term" value="P:fatty acid biosynthetic process"/>
    <property type="evidence" value="ECO:0007669"/>
    <property type="project" value="TreeGrafter"/>
</dbReference>
<accession>A0A0V8QE40</accession>
<gene>
    <name evidence="2" type="ORF">ASU35_11585</name>
</gene>
<name>A0A0V8QE40_9FIRM</name>
<dbReference type="Proteomes" id="UP000054874">
    <property type="component" value="Unassembled WGS sequence"/>
</dbReference>
<dbReference type="AlphaFoldDB" id="A0A0V8QE40"/>
<dbReference type="PANTHER" id="PTHR43437">
    <property type="entry name" value="HYDROXYACYL-THIOESTER DEHYDRATASE TYPE 2, MITOCHONDRIAL-RELATED"/>
    <property type="match status" value="1"/>
</dbReference>
<dbReference type="OrthoDB" id="9801625at2"/>
<dbReference type="InterPro" id="IPR050965">
    <property type="entry name" value="UPF0336/Enoyl-CoA_hydratase"/>
</dbReference>
<dbReference type="STRING" id="290052.ASU35_11585"/>
<evidence type="ECO:0000313" key="3">
    <source>
        <dbReference type="Proteomes" id="UP000054874"/>
    </source>
</evidence>
<dbReference type="Gene3D" id="3.10.129.10">
    <property type="entry name" value="Hotdog Thioesterase"/>
    <property type="match status" value="1"/>
</dbReference>
<evidence type="ECO:0000259" key="1">
    <source>
        <dbReference type="Pfam" id="PF01575"/>
    </source>
</evidence>